<evidence type="ECO:0000256" key="4">
    <source>
        <dbReference type="ARBA" id="ARBA00038223"/>
    </source>
</evidence>
<keyword evidence="3" id="KW-1015">Disulfide bond</keyword>
<dbReference type="Proteomes" id="UP000036681">
    <property type="component" value="Unplaced"/>
</dbReference>
<name>A0A0M3HTL8_ASCLU</name>
<dbReference type="GO" id="GO:0005758">
    <property type="term" value="C:mitochondrial intermembrane space"/>
    <property type="evidence" value="ECO:0007669"/>
    <property type="project" value="TreeGrafter"/>
</dbReference>
<dbReference type="PROSITE" id="PS51808">
    <property type="entry name" value="CHCH"/>
    <property type="match status" value="1"/>
</dbReference>
<protein>
    <submittedName>
        <fullName evidence="7">CHCH domain-containing protein</fullName>
    </submittedName>
</protein>
<dbReference type="InterPro" id="IPR010625">
    <property type="entry name" value="CHCH"/>
</dbReference>
<keyword evidence="2" id="KW-0963">Cytoplasm</keyword>
<accession>A0A0M3HTL8</accession>
<feature type="domain" description="CHCH" evidence="5">
    <location>
        <begin position="30"/>
        <end position="63"/>
    </location>
</feature>
<proteinExistence type="inferred from homology"/>
<evidence type="ECO:0000313" key="7">
    <source>
        <dbReference type="WBParaSite" id="ALUE_0000600801-mRNA-1"/>
    </source>
</evidence>
<evidence type="ECO:0000256" key="2">
    <source>
        <dbReference type="ARBA" id="ARBA00022490"/>
    </source>
</evidence>
<organism evidence="6 7">
    <name type="scientific">Ascaris lumbricoides</name>
    <name type="common">Giant roundworm</name>
    <dbReference type="NCBI Taxonomy" id="6252"/>
    <lineage>
        <taxon>Eukaryota</taxon>
        <taxon>Metazoa</taxon>
        <taxon>Ecdysozoa</taxon>
        <taxon>Nematoda</taxon>
        <taxon>Chromadorea</taxon>
        <taxon>Rhabditida</taxon>
        <taxon>Spirurina</taxon>
        <taxon>Ascaridomorpha</taxon>
        <taxon>Ascaridoidea</taxon>
        <taxon>Ascarididae</taxon>
        <taxon>Ascaris</taxon>
    </lineage>
</organism>
<dbReference type="PANTHER" id="PTHR21107:SF2">
    <property type="entry name" value="CYTOCHROME C OXIDASE ASSEMBLY PROTEIN COX19"/>
    <property type="match status" value="1"/>
</dbReference>
<comment type="subcellular location">
    <subcellularLocation>
        <location evidence="1">Cytoplasm</location>
    </subcellularLocation>
</comment>
<sequence length="91" mass="10163">MSGQAGPFSRVTTVTPPLKGSFPLDHEGECKLSMLNYMICLHENKNLSDKCRHLAKNYLKCRMDNGLMAKDDWASLGFSDKHDETSHSSST</sequence>
<evidence type="ECO:0000256" key="1">
    <source>
        <dbReference type="ARBA" id="ARBA00004496"/>
    </source>
</evidence>
<evidence type="ECO:0000313" key="6">
    <source>
        <dbReference type="Proteomes" id="UP000036681"/>
    </source>
</evidence>
<dbReference type="GO" id="GO:0033617">
    <property type="term" value="P:mitochondrial respiratory chain complex IV assembly"/>
    <property type="evidence" value="ECO:0007669"/>
    <property type="project" value="TreeGrafter"/>
</dbReference>
<keyword evidence="6" id="KW-1185">Reference proteome</keyword>
<reference evidence="7" key="1">
    <citation type="submission" date="2017-02" db="UniProtKB">
        <authorList>
            <consortium name="WormBaseParasite"/>
        </authorList>
    </citation>
    <scope>IDENTIFICATION</scope>
</reference>
<dbReference type="AlphaFoldDB" id="A0A0M3HTL8"/>
<evidence type="ECO:0000259" key="5">
    <source>
        <dbReference type="Pfam" id="PF06747"/>
    </source>
</evidence>
<dbReference type="WBParaSite" id="ALUE_0000600801-mRNA-1">
    <property type="protein sequence ID" value="ALUE_0000600801-mRNA-1"/>
    <property type="gene ID" value="ALUE_0000600801"/>
</dbReference>
<dbReference type="InterPro" id="IPR051383">
    <property type="entry name" value="COX19"/>
</dbReference>
<dbReference type="Pfam" id="PF06747">
    <property type="entry name" value="CHCH"/>
    <property type="match status" value="1"/>
</dbReference>
<evidence type="ECO:0000256" key="3">
    <source>
        <dbReference type="ARBA" id="ARBA00023157"/>
    </source>
</evidence>
<dbReference type="PANTHER" id="PTHR21107">
    <property type="entry name" value="CYTOCHROME C OXIDASE ASSEMBLY PROTEIN COX19"/>
    <property type="match status" value="1"/>
</dbReference>
<comment type="similarity">
    <text evidence="4">Belongs to the COX19 family.</text>
</comment>